<proteinExistence type="predicted"/>
<organism evidence="2 3">
    <name type="scientific">Fasciola hepatica</name>
    <name type="common">Liver fluke</name>
    <dbReference type="NCBI Taxonomy" id="6192"/>
    <lineage>
        <taxon>Eukaryota</taxon>
        <taxon>Metazoa</taxon>
        <taxon>Spiralia</taxon>
        <taxon>Lophotrochozoa</taxon>
        <taxon>Platyhelminthes</taxon>
        <taxon>Trematoda</taxon>
        <taxon>Digenea</taxon>
        <taxon>Plagiorchiida</taxon>
        <taxon>Echinostomata</taxon>
        <taxon>Echinostomatoidea</taxon>
        <taxon>Fasciolidae</taxon>
        <taxon>Fasciola</taxon>
    </lineage>
</organism>
<dbReference type="Proteomes" id="UP000230066">
    <property type="component" value="Unassembled WGS sequence"/>
</dbReference>
<keyword evidence="3" id="KW-1185">Reference proteome</keyword>
<sequence length="384" mass="43464">MFYIRVVNSTDYADMYKFTTRLYEHHIGLCHEGLLDEAQFAAIFEQGYLRGLLLIQSEIDPLHDNLHSTVQTGRTIGCMFYHHVVSTMHGQGLYLDHFSILPEFRRRGLGQMMMARLCHICLTSKGTHIKLMFQKGLALEKLYGKWGFVNSTTSRPRLHLFEAYGRSELCRFLDCGEMLENSSTGKLTSNLLIKIILPLDTSTVTHCPKWIALNGASVGSENSFLRTACSPKPQLVVVTDGNLGEASDHKDVPLKPRMCMFTEQICVCSWMGPMVGFSDFMGDTSLLQPELLYNRVRDWSQLDPNLRGAYWEVPFGSDSTEEAGTTSLKGFLNQFEVPDDTEHVGWNISYLDEVGMRQLIALTAFIEMQHTTEHIRTGSENNVP</sequence>
<dbReference type="GO" id="GO:0016747">
    <property type="term" value="F:acyltransferase activity, transferring groups other than amino-acyl groups"/>
    <property type="evidence" value="ECO:0007669"/>
    <property type="project" value="InterPro"/>
</dbReference>
<evidence type="ECO:0000259" key="1">
    <source>
        <dbReference type="Pfam" id="PF13508"/>
    </source>
</evidence>
<comment type="caution">
    <text evidence="2">The sequence shown here is derived from an EMBL/GenBank/DDBJ whole genome shotgun (WGS) entry which is preliminary data.</text>
</comment>
<dbReference type="AlphaFoldDB" id="A0A4E0S1E5"/>
<feature type="domain" description="N-acetyltransferase" evidence="1">
    <location>
        <begin position="73"/>
        <end position="149"/>
    </location>
</feature>
<name>A0A4E0S1E5_FASHE</name>
<accession>A0A4E0S1E5</accession>
<dbReference type="InterPro" id="IPR000182">
    <property type="entry name" value="GNAT_dom"/>
</dbReference>
<dbReference type="EMBL" id="JXXN02001556">
    <property type="protein sequence ID" value="THD24520.1"/>
    <property type="molecule type" value="Genomic_DNA"/>
</dbReference>
<reference evidence="2" key="1">
    <citation type="submission" date="2019-03" db="EMBL/GenBank/DDBJ databases">
        <title>Improved annotation for the trematode Fasciola hepatica.</title>
        <authorList>
            <person name="Choi Y.-J."/>
            <person name="Martin J."/>
            <person name="Mitreva M."/>
        </authorList>
    </citation>
    <scope>NUCLEOTIDE SEQUENCE [LARGE SCALE GENOMIC DNA]</scope>
</reference>
<dbReference type="CDD" id="cd04301">
    <property type="entry name" value="NAT_SF"/>
    <property type="match status" value="1"/>
</dbReference>
<dbReference type="Pfam" id="PF13508">
    <property type="entry name" value="Acetyltransf_7"/>
    <property type="match status" value="1"/>
</dbReference>
<dbReference type="InterPro" id="IPR016181">
    <property type="entry name" value="Acyl_CoA_acyltransferase"/>
</dbReference>
<gene>
    <name evidence="2" type="ORF">D915_004679</name>
</gene>
<protein>
    <recommendedName>
        <fullName evidence="1">N-acetyltransferase domain-containing protein</fullName>
    </recommendedName>
</protein>
<evidence type="ECO:0000313" key="2">
    <source>
        <dbReference type="EMBL" id="THD24520.1"/>
    </source>
</evidence>
<evidence type="ECO:0000313" key="3">
    <source>
        <dbReference type="Proteomes" id="UP000230066"/>
    </source>
</evidence>
<dbReference type="Gene3D" id="3.40.630.30">
    <property type="match status" value="1"/>
</dbReference>
<dbReference type="SUPFAM" id="SSF55729">
    <property type="entry name" value="Acyl-CoA N-acyltransferases (Nat)"/>
    <property type="match status" value="1"/>
</dbReference>